<proteinExistence type="predicted"/>
<protein>
    <submittedName>
        <fullName evidence="1">Uncharacterized protein</fullName>
    </submittedName>
</protein>
<comment type="caution">
    <text evidence="1">The sequence shown here is derived from an EMBL/GenBank/DDBJ whole genome shotgun (WGS) entry which is preliminary data.</text>
</comment>
<organism evidence="1 2">
    <name type="scientific">Enterococcus phage vB_EfaS_140</name>
    <dbReference type="NCBI Taxonomy" id="2730536"/>
    <lineage>
        <taxon>Viruses</taxon>
        <taxon>Duplodnaviria</taxon>
        <taxon>Heunggongvirae</taxon>
        <taxon>Uroviricota</taxon>
        <taxon>Caudoviricetes</taxon>
        <taxon>Andrewesvirinae</taxon>
        <taxon>Vipetofemvirus</taxon>
        <taxon>Vipetofemvirus vv140</taxon>
    </lineage>
</organism>
<name>A0ACA9ASR8_9CAUD</name>
<evidence type="ECO:0000313" key="1">
    <source>
        <dbReference type="EMBL" id="CAD0281759.1"/>
    </source>
</evidence>
<accession>A0ACA9ASR8</accession>
<evidence type="ECO:0000313" key="2">
    <source>
        <dbReference type="Proteomes" id="UP000523747"/>
    </source>
</evidence>
<dbReference type="EMBL" id="CAJCJZ010000002">
    <property type="protein sequence ID" value="CAD0281759.1"/>
    <property type="molecule type" value="Genomic_DNA"/>
</dbReference>
<reference evidence="1" key="1">
    <citation type="submission" date="2020-07" db="EMBL/GenBank/DDBJ databases">
        <authorList>
            <person name="Ladero V."/>
        </authorList>
    </citation>
    <scope>NUCLEOTIDE SEQUENCE</scope>
</reference>
<keyword evidence="2" id="KW-1185">Reference proteome</keyword>
<sequence>MLDAVIKLKDNLNFYQERVSTFGETIRNGQNMKTLVESMVREIEN</sequence>
<dbReference type="Proteomes" id="UP000523747">
    <property type="component" value="Unassembled WGS sequence"/>
</dbReference>